<accession>A0ABN9QYH9</accession>
<evidence type="ECO:0000313" key="3">
    <source>
        <dbReference type="Proteomes" id="UP001189429"/>
    </source>
</evidence>
<proteinExistence type="predicted"/>
<protein>
    <recommendedName>
        <fullName evidence="4">TLC domain-containing protein</fullName>
    </recommendedName>
</protein>
<gene>
    <name evidence="2" type="ORF">PCOR1329_LOCUS16080</name>
</gene>
<feature type="transmembrane region" description="Helical" evidence="1">
    <location>
        <begin position="90"/>
        <end position="109"/>
    </location>
</feature>
<evidence type="ECO:0000313" key="2">
    <source>
        <dbReference type="EMBL" id="CAK0811463.1"/>
    </source>
</evidence>
<sequence length="131" mass="14647">MLTVETSGVLLGLLSYTVFFFTYPCLSQILPLGDSYRSLKTMVVAARVRSNANAPLINLPSLPVYLSSLHLYGLDQHSQRCQNLDDHAKFYGCALGSYFLVDSLVVLWYRETMGMVYSTLVHHFCGVWGAT</sequence>
<evidence type="ECO:0008006" key="4">
    <source>
        <dbReference type="Google" id="ProtNLM"/>
    </source>
</evidence>
<organism evidence="2 3">
    <name type="scientific">Prorocentrum cordatum</name>
    <dbReference type="NCBI Taxonomy" id="2364126"/>
    <lineage>
        <taxon>Eukaryota</taxon>
        <taxon>Sar</taxon>
        <taxon>Alveolata</taxon>
        <taxon>Dinophyceae</taxon>
        <taxon>Prorocentrales</taxon>
        <taxon>Prorocentraceae</taxon>
        <taxon>Prorocentrum</taxon>
    </lineage>
</organism>
<keyword evidence="3" id="KW-1185">Reference proteome</keyword>
<comment type="caution">
    <text evidence="2">The sequence shown here is derived from an EMBL/GenBank/DDBJ whole genome shotgun (WGS) entry which is preliminary data.</text>
</comment>
<keyword evidence="1" id="KW-0472">Membrane</keyword>
<dbReference type="Proteomes" id="UP001189429">
    <property type="component" value="Unassembled WGS sequence"/>
</dbReference>
<feature type="transmembrane region" description="Helical" evidence="1">
    <location>
        <begin position="6"/>
        <end position="26"/>
    </location>
</feature>
<name>A0ABN9QYH9_9DINO</name>
<reference evidence="2" key="1">
    <citation type="submission" date="2023-10" db="EMBL/GenBank/DDBJ databases">
        <authorList>
            <person name="Chen Y."/>
            <person name="Shah S."/>
            <person name="Dougan E. K."/>
            <person name="Thang M."/>
            <person name="Chan C."/>
        </authorList>
    </citation>
    <scope>NUCLEOTIDE SEQUENCE [LARGE SCALE GENOMIC DNA]</scope>
</reference>
<keyword evidence="1" id="KW-0812">Transmembrane</keyword>
<keyword evidence="1" id="KW-1133">Transmembrane helix</keyword>
<evidence type="ECO:0000256" key="1">
    <source>
        <dbReference type="SAM" id="Phobius"/>
    </source>
</evidence>
<dbReference type="EMBL" id="CAUYUJ010004903">
    <property type="protein sequence ID" value="CAK0811463.1"/>
    <property type="molecule type" value="Genomic_DNA"/>
</dbReference>